<accession>A0A6H1P9E8</accession>
<feature type="compositionally biased region" description="Basic and acidic residues" evidence="1">
    <location>
        <begin position="144"/>
        <end position="161"/>
    </location>
</feature>
<dbReference type="Proteomes" id="UP000501868">
    <property type="component" value="Chromosome"/>
</dbReference>
<dbReference type="AlphaFoldDB" id="A0A6H1P9E8"/>
<organism evidence="2 3">
    <name type="scientific">Priestia megaterium</name>
    <name type="common">Bacillus megaterium</name>
    <dbReference type="NCBI Taxonomy" id="1404"/>
    <lineage>
        <taxon>Bacteria</taxon>
        <taxon>Bacillati</taxon>
        <taxon>Bacillota</taxon>
        <taxon>Bacilli</taxon>
        <taxon>Bacillales</taxon>
        <taxon>Bacillaceae</taxon>
        <taxon>Priestia</taxon>
    </lineage>
</organism>
<evidence type="ECO:0000313" key="3">
    <source>
        <dbReference type="Proteomes" id="UP000501868"/>
    </source>
</evidence>
<feature type="region of interest" description="Disordered" evidence="1">
    <location>
        <begin position="238"/>
        <end position="305"/>
    </location>
</feature>
<dbReference type="EMBL" id="CP051128">
    <property type="protein sequence ID" value="QIZ10196.1"/>
    <property type="molecule type" value="Genomic_DNA"/>
</dbReference>
<proteinExistence type="predicted"/>
<protein>
    <recommendedName>
        <fullName evidence="4">Spore coat protein B</fullName>
    </recommendedName>
</protein>
<feature type="compositionally biased region" description="Low complexity" evidence="1">
    <location>
        <begin position="214"/>
        <end position="226"/>
    </location>
</feature>
<feature type="compositionally biased region" description="Polar residues" evidence="1">
    <location>
        <begin position="193"/>
        <end position="203"/>
    </location>
</feature>
<evidence type="ECO:0000256" key="1">
    <source>
        <dbReference type="SAM" id="MobiDB-lite"/>
    </source>
</evidence>
<reference evidence="2 3" key="1">
    <citation type="submission" date="2020-04" db="EMBL/GenBank/DDBJ databases">
        <title>Genome-Wide Identification of 5-Methylcytosine Sites in Bacterial Genomes By High-Throughput Sequencing of MspJI Restriction Fragments.</title>
        <authorList>
            <person name="Wu V."/>
        </authorList>
    </citation>
    <scope>NUCLEOTIDE SEQUENCE [LARGE SCALE GENOMIC DNA]</scope>
    <source>
        <strain evidence="2 3">S2</strain>
    </source>
</reference>
<evidence type="ECO:0000313" key="2">
    <source>
        <dbReference type="EMBL" id="QIZ10196.1"/>
    </source>
</evidence>
<feature type="region of interest" description="Disordered" evidence="1">
    <location>
        <begin position="144"/>
        <end position="226"/>
    </location>
</feature>
<evidence type="ECO:0008006" key="4">
    <source>
        <dbReference type="Google" id="ProtNLM"/>
    </source>
</evidence>
<feature type="compositionally biased region" description="Polar residues" evidence="1">
    <location>
        <begin position="167"/>
        <end position="177"/>
    </location>
</feature>
<name>A0A6H1P9E8_PRIMG</name>
<reference evidence="2 3" key="2">
    <citation type="submission" date="2020-04" db="EMBL/GenBank/DDBJ databases">
        <authorList>
            <person name="Fomenkov A."/>
            <person name="Anton B.P."/>
            <person name="Roberts R.J."/>
        </authorList>
    </citation>
    <scope>NUCLEOTIDE SEQUENCE [LARGE SCALE GENOMIC DNA]</scope>
    <source>
        <strain evidence="2 3">S2</strain>
    </source>
</reference>
<feature type="compositionally biased region" description="Polar residues" evidence="1">
    <location>
        <begin position="238"/>
        <end position="258"/>
    </location>
</feature>
<feature type="compositionally biased region" description="Polar residues" evidence="1">
    <location>
        <begin position="275"/>
        <end position="284"/>
    </location>
</feature>
<sequence length="335" mass="38165">MGKDLTKYFQDRVIKVDRGGPESSIGMLMDASEEYLCLLTEEDGIVYHNTKHIKNFTDNLKEQFKFEVDVPKDFEFKKAKNFKDLLKSLKYRWVNINRGGTEKVEGVLCEVKNDLVCLVNNGEIVRIAMSHIKNVSYGVKIEKKAKSEKHESRQKSNDKSENNNNNTYCSPQVTSQKLRQESNDESENNNNNTYCSPQVTSQKLRQESNDENENNNTNTNNSPQGTSQILHQESIDASENNNTNTNSIPQGTSQISRQESNDESEHTNNNTNNSPQGTSQILRQESNDESEHNNNNTNNSPQGTWQKTSIENELDVSALLSSLFSLEKILRRLNF</sequence>
<gene>
    <name evidence="2" type="ORF">HFZ78_28630</name>
</gene>